<organism evidence="3">
    <name type="scientific">Heligmosomoides polygyrus</name>
    <name type="common">Parasitic roundworm</name>
    <dbReference type="NCBI Taxonomy" id="6339"/>
    <lineage>
        <taxon>Eukaryota</taxon>
        <taxon>Metazoa</taxon>
        <taxon>Ecdysozoa</taxon>
        <taxon>Nematoda</taxon>
        <taxon>Chromadorea</taxon>
        <taxon>Rhabditida</taxon>
        <taxon>Rhabditina</taxon>
        <taxon>Rhabditomorpha</taxon>
        <taxon>Strongyloidea</taxon>
        <taxon>Heligmosomidae</taxon>
        <taxon>Heligmosomoides</taxon>
    </lineage>
</organism>
<dbReference type="GO" id="GO:0030527">
    <property type="term" value="F:structural constituent of chromatin"/>
    <property type="evidence" value="ECO:0007669"/>
    <property type="project" value="InterPro"/>
</dbReference>
<dbReference type="AlphaFoldDB" id="A0A3P8BQV8"/>
<evidence type="ECO:0000313" key="5">
    <source>
        <dbReference type="WBParaSite" id="HPBE_0000813901-mRNA-1"/>
    </source>
</evidence>
<dbReference type="Proteomes" id="UP000050761">
    <property type="component" value="Unassembled WGS sequence"/>
</dbReference>
<sequence>MARTKRPAAVVKTQIVLRKKLEAKRQLQKKGQGEGTSVVVPKKRCKLRANSGLVVHSRNSVQEAAEVHLTSLCEDSNRAALHAKRVTIMPEDVNLVREIRGERLTMSK</sequence>
<reference evidence="3 4" key="1">
    <citation type="submission" date="2018-11" db="EMBL/GenBank/DDBJ databases">
        <authorList>
            <consortium name="Pathogen Informatics"/>
        </authorList>
    </citation>
    <scope>NUCLEOTIDE SEQUENCE [LARGE SCALE GENOMIC DNA]</scope>
</reference>
<dbReference type="Gene3D" id="1.10.20.10">
    <property type="entry name" value="Histone, subunit A"/>
    <property type="match status" value="1"/>
</dbReference>
<proteinExistence type="inferred from homology"/>
<dbReference type="Pfam" id="PF00125">
    <property type="entry name" value="Histone"/>
    <property type="match status" value="1"/>
</dbReference>
<evidence type="ECO:0000313" key="3">
    <source>
        <dbReference type="EMBL" id="VDO75075.1"/>
    </source>
</evidence>
<accession>A0A3P8BQV8</accession>
<dbReference type="GO" id="GO:0000786">
    <property type="term" value="C:nucleosome"/>
    <property type="evidence" value="ECO:0007669"/>
    <property type="project" value="InterPro"/>
</dbReference>
<dbReference type="InterPro" id="IPR007125">
    <property type="entry name" value="H2A/H2B/H3"/>
</dbReference>
<reference evidence="5" key="2">
    <citation type="submission" date="2019-09" db="UniProtKB">
        <authorList>
            <consortium name="WormBaseParasite"/>
        </authorList>
    </citation>
    <scope>IDENTIFICATION</scope>
</reference>
<dbReference type="EMBL" id="UZAH01026066">
    <property type="protein sequence ID" value="VDO75075.1"/>
    <property type="molecule type" value="Genomic_DNA"/>
</dbReference>
<protein>
    <submittedName>
        <fullName evidence="5">Histone domain-containing protein</fullName>
    </submittedName>
</protein>
<comment type="similarity">
    <text evidence="1">Belongs to the histone H3 family.</text>
</comment>
<dbReference type="InterPro" id="IPR009072">
    <property type="entry name" value="Histone-fold"/>
</dbReference>
<dbReference type="SMART" id="SM00428">
    <property type="entry name" value="H3"/>
    <property type="match status" value="1"/>
</dbReference>
<evidence type="ECO:0000256" key="1">
    <source>
        <dbReference type="ARBA" id="ARBA00010343"/>
    </source>
</evidence>
<dbReference type="GO" id="GO:0046982">
    <property type="term" value="F:protein heterodimerization activity"/>
    <property type="evidence" value="ECO:0007669"/>
    <property type="project" value="InterPro"/>
</dbReference>
<dbReference type="GO" id="GO:0003677">
    <property type="term" value="F:DNA binding"/>
    <property type="evidence" value="ECO:0007669"/>
    <property type="project" value="InterPro"/>
</dbReference>
<name>A0A3P8BQV8_HELPZ</name>
<gene>
    <name evidence="3" type="ORF">HPBE_LOCUS8136</name>
</gene>
<dbReference type="OrthoDB" id="4025405at2759"/>
<evidence type="ECO:0000313" key="4">
    <source>
        <dbReference type="Proteomes" id="UP000050761"/>
    </source>
</evidence>
<dbReference type="InterPro" id="IPR000164">
    <property type="entry name" value="Histone_H3/CENP-A"/>
</dbReference>
<keyword evidence="4" id="KW-1185">Reference proteome</keyword>
<dbReference type="SUPFAM" id="SSF47113">
    <property type="entry name" value="Histone-fold"/>
    <property type="match status" value="1"/>
</dbReference>
<dbReference type="WBParaSite" id="HPBE_0000813901-mRNA-1">
    <property type="protein sequence ID" value="HPBE_0000813901-mRNA-1"/>
    <property type="gene ID" value="HPBE_0000813901"/>
</dbReference>
<feature type="domain" description="Core Histone H2A/H2B/H3" evidence="2">
    <location>
        <begin position="48"/>
        <end position="98"/>
    </location>
</feature>
<evidence type="ECO:0000259" key="2">
    <source>
        <dbReference type="Pfam" id="PF00125"/>
    </source>
</evidence>
<dbReference type="PANTHER" id="PTHR11426">
    <property type="entry name" value="HISTONE H3"/>
    <property type="match status" value="1"/>
</dbReference>